<feature type="compositionally biased region" description="Polar residues" evidence="1">
    <location>
        <begin position="11"/>
        <end position="24"/>
    </location>
</feature>
<dbReference type="AlphaFoldDB" id="A0A371CI57"/>
<proteinExistence type="predicted"/>
<protein>
    <submittedName>
        <fullName evidence="2">Uncharacterized protein</fullName>
    </submittedName>
</protein>
<reference evidence="2 3" key="1">
    <citation type="journal article" date="2018" name="Biotechnol. Biofuels">
        <title>Integrative visual omics of the white-rot fungus Polyporus brumalis exposes the biotechnological potential of its oxidative enzymes for delignifying raw plant biomass.</title>
        <authorList>
            <person name="Miyauchi S."/>
            <person name="Rancon A."/>
            <person name="Drula E."/>
            <person name="Hage H."/>
            <person name="Chaduli D."/>
            <person name="Favel A."/>
            <person name="Grisel S."/>
            <person name="Henrissat B."/>
            <person name="Herpoel-Gimbert I."/>
            <person name="Ruiz-Duenas F.J."/>
            <person name="Chevret D."/>
            <person name="Hainaut M."/>
            <person name="Lin J."/>
            <person name="Wang M."/>
            <person name="Pangilinan J."/>
            <person name="Lipzen A."/>
            <person name="Lesage-Meessen L."/>
            <person name="Navarro D."/>
            <person name="Riley R."/>
            <person name="Grigoriev I.V."/>
            <person name="Zhou S."/>
            <person name="Raouche S."/>
            <person name="Rosso M.N."/>
        </authorList>
    </citation>
    <scope>NUCLEOTIDE SEQUENCE [LARGE SCALE GENOMIC DNA]</scope>
    <source>
        <strain evidence="2 3">BRFM 1820</strain>
    </source>
</reference>
<accession>A0A371CI57</accession>
<gene>
    <name evidence="2" type="ORF">OH76DRAFT_476116</name>
</gene>
<organism evidence="2 3">
    <name type="scientific">Lentinus brumalis</name>
    <dbReference type="NCBI Taxonomy" id="2498619"/>
    <lineage>
        <taxon>Eukaryota</taxon>
        <taxon>Fungi</taxon>
        <taxon>Dikarya</taxon>
        <taxon>Basidiomycota</taxon>
        <taxon>Agaricomycotina</taxon>
        <taxon>Agaricomycetes</taxon>
        <taxon>Polyporales</taxon>
        <taxon>Polyporaceae</taxon>
        <taxon>Lentinus</taxon>
    </lineage>
</organism>
<dbReference type="OrthoDB" id="2749545at2759"/>
<evidence type="ECO:0000313" key="3">
    <source>
        <dbReference type="Proteomes" id="UP000256964"/>
    </source>
</evidence>
<dbReference type="EMBL" id="KZ857605">
    <property type="protein sequence ID" value="RDX39977.1"/>
    <property type="molecule type" value="Genomic_DNA"/>
</dbReference>
<dbReference type="Proteomes" id="UP000256964">
    <property type="component" value="Unassembled WGS sequence"/>
</dbReference>
<name>A0A371CI57_9APHY</name>
<feature type="region of interest" description="Disordered" evidence="1">
    <location>
        <begin position="1"/>
        <end position="24"/>
    </location>
</feature>
<dbReference type="STRING" id="139420.A0A371CI57"/>
<evidence type="ECO:0000313" key="2">
    <source>
        <dbReference type="EMBL" id="RDX39977.1"/>
    </source>
</evidence>
<evidence type="ECO:0000256" key="1">
    <source>
        <dbReference type="SAM" id="MobiDB-lite"/>
    </source>
</evidence>
<keyword evidence="3" id="KW-1185">Reference proteome</keyword>
<sequence length="270" mass="29556">MAPTHTPRLQYASTTQSTPVRSSTAHAARLCPLPEPFPIAASTPIIPGVPLATQLPQPDHSDPRGSVRRLLAELLILATGDRCARMWWTLTAFQKHVVLRYGVLLLGWPPDIPFMSFSPGHGCPCMAEIRWLLTLLTAEPQPHMYFVRATPGQLDAARLDAAAAAPGPLFPAPTPLPYFGRSNIGRRCRVRRDEADGSVIPPRYIRDGPKSAKVIAEELDSEPSGWASVRTAPLPQMYKDGAWLIWGESGWRLPTASELLSSSNAGWDRS</sequence>